<dbReference type="PATRIC" id="fig|118101.4.peg.270"/>
<name>A0A1B2H8Y0_BUCDN</name>
<sequence length="177" mass="21504">MKKILHIFPMIVFFIFYNFYDIFIASASLTFTSGLICILHWIFYKELDKMSLFSFCTISFFSFLTIFFHNSQFIKWKITIIYLFFSIVLLISQFFSNKPIIQRFLEREINISNVYWRKINLIWSLFFLFCSILNIYIALCFSEKTWVIFKVFGFTTLTFFLILVTSIYINFKIFKKK</sequence>
<dbReference type="HAMAP" id="MF_00189">
    <property type="entry name" value="YciB"/>
    <property type="match status" value="1"/>
</dbReference>
<organism evidence="6 7">
    <name type="scientific">Buchnera aphidicola subsp. Diuraphis noxia</name>
    <dbReference type="NCBI Taxonomy" id="118101"/>
    <lineage>
        <taxon>Bacteria</taxon>
        <taxon>Pseudomonadati</taxon>
        <taxon>Pseudomonadota</taxon>
        <taxon>Gammaproteobacteria</taxon>
        <taxon>Enterobacterales</taxon>
        <taxon>Erwiniaceae</taxon>
        <taxon>Buchnera</taxon>
    </lineage>
</organism>
<evidence type="ECO:0000313" key="6">
    <source>
        <dbReference type="EMBL" id="ANZ22489.1"/>
    </source>
</evidence>
<evidence type="ECO:0000256" key="1">
    <source>
        <dbReference type="ARBA" id="ARBA00022475"/>
    </source>
</evidence>
<comment type="function">
    <text evidence="5">Plays a role in cell envelope biogenesis, maintenance of cell envelope integrity and membrane homeostasis.</text>
</comment>
<dbReference type="STRING" id="118101.ATN01_01365"/>
<feature type="transmembrane region" description="Helical" evidence="5">
    <location>
        <begin position="50"/>
        <end position="68"/>
    </location>
</feature>
<dbReference type="EMBL" id="CP013259">
    <property type="protein sequence ID" value="ANZ22489.1"/>
    <property type="molecule type" value="Genomic_DNA"/>
</dbReference>
<comment type="similarity">
    <text evidence="5">Belongs to the YciB family.</text>
</comment>
<dbReference type="OrthoDB" id="9788219at2"/>
<gene>
    <name evidence="5" type="primary">yciB</name>
    <name evidence="6" type="ORF">ATN01_01365</name>
</gene>
<evidence type="ECO:0000256" key="2">
    <source>
        <dbReference type="ARBA" id="ARBA00022692"/>
    </source>
</evidence>
<feature type="transmembrane region" description="Helical" evidence="5">
    <location>
        <begin position="12"/>
        <end position="44"/>
    </location>
</feature>
<protein>
    <recommendedName>
        <fullName evidence="5">Inner membrane-spanning protein YciB</fullName>
    </recommendedName>
</protein>
<evidence type="ECO:0000313" key="7">
    <source>
        <dbReference type="Proteomes" id="UP000093070"/>
    </source>
</evidence>
<keyword evidence="3 5" id="KW-1133">Transmembrane helix</keyword>
<dbReference type="NCBIfam" id="TIGR00997">
    <property type="entry name" value="ispZ"/>
    <property type="match status" value="1"/>
</dbReference>
<proteinExistence type="inferred from homology"/>
<keyword evidence="1 5" id="KW-1003">Cell membrane</keyword>
<reference evidence="6 7" key="1">
    <citation type="submission" date="2015-11" db="EMBL/GenBank/DDBJ databases">
        <title>The complete genome of Buchnera aphidicola from Diuraphis noxia biotype SAM.</title>
        <authorList>
            <person name="Burger N.F.V."/>
            <person name="Oberholster A.-M."/>
        </authorList>
    </citation>
    <scope>NUCLEOTIDE SEQUENCE [LARGE SCALE GENOMIC DNA]</scope>
    <source>
        <strain evidence="6">SAM</strain>
    </source>
</reference>
<keyword evidence="2 5" id="KW-0812">Transmembrane</keyword>
<feature type="transmembrane region" description="Helical" evidence="5">
    <location>
        <begin position="121"/>
        <end position="139"/>
    </location>
</feature>
<dbReference type="AlphaFoldDB" id="A0A1B2H8Y0"/>
<evidence type="ECO:0000256" key="4">
    <source>
        <dbReference type="ARBA" id="ARBA00023136"/>
    </source>
</evidence>
<dbReference type="Pfam" id="PF04279">
    <property type="entry name" value="IspA"/>
    <property type="match status" value="1"/>
</dbReference>
<dbReference type="InterPro" id="IPR006008">
    <property type="entry name" value="YciB"/>
</dbReference>
<dbReference type="PANTHER" id="PTHR36917">
    <property type="entry name" value="INTRACELLULAR SEPTATION PROTEIN A-RELATED"/>
    <property type="match status" value="1"/>
</dbReference>
<dbReference type="RefSeq" id="WP_075433310.1">
    <property type="nucleotide sequence ID" value="NZ_CP013259.1"/>
</dbReference>
<feature type="transmembrane region" description="Helical" evidence="5">
    <location>
        <begin position="151"/>
        <end position="171"/>
    </location>
</feature>
<feature type="transmembrane region" description="Helical" evidence="5">
    <location>
        <begin position="80"/>
        <end position="101"/>
    </location>
</feature>
<dbReference type="GO" id="GO:0005886">
    <property type="term" value="C:plasma membrane"/>
    <property type="evidence" value="ECO:0007669"/>
    <property type="project" value="UniProtKB-SubCell"/>
</dbReference>
<dbReference type="Proteomes" id="UP000093070">
    <property type="component" value="Chromosome"/>
</dbReference>
<evidence type="ECO:0000256" key="3">
    <source>
        <dbReference type="ARBA" id="ARBA00022989"/>
    </source>
</evidence>
<evidence type="ECO:0000256" key="5">
    <source>
        <dbReference type="HAMAP-Rule" id="MF_00189"/>
    </source>
</evidence>
<comment type="subcellular location">
    <subcellularLocation>
        <location evidence="5">Cell inner membrane</location>
        <topology evidence="5">Multi-pass membrane protein</topology>
    </subcellularLocation>
</comment>
<dbReference type="NCBIfam" id="NF001324">
    <property type="entry name" value="PRK00259.1-2"/>
    <property type="match status" value="1"/>
</dbReference>
<keyword evidence="5" id="KW-0997">Cell inner membrane</keyword>
<keyword evidence="4 5" id="KW-0472">Membrane</keyword>
<dbReference type="PANTHER" id="PTHR36917:SF1">
    <property type="entry name" value="INNER MEMBRANE-SPANNING PROTEIN YCIB"/>
    <property type="match status" value="1"/>
</dbReference>
<accession>A0A1B2H8Y0</accession>